<dbReference type="PROSITE" id="PS51819">
    <property type="entry name" value="VOC"/>
    <property type="match status" value="1"/>
</dbReference>
<name>A0A0S2W8G6_9FIRM</name>
<accession>A0A0S2W8G6</accession>
<sequence>MEFQGALFAVRSMAVSRSFYETVLGRKVALNFGANLVFEGGPTLQEGFSALAGFPEERTVYRAHNAELYFESQDFDGDAARVKAAGVELLHEVRECPWGQRVLRFYDPDGHIIELGEAMSTVVLRFLDQGMSEEEVCVRSQHPMEFIRQCKALRKA</sequence>
<dbReference type="Pfam" id="PF12681">
    <property type="entry name" value="Glyoxalase_2"/>
    <property type="match status" value="1"/>
</dbReference>
<dbReference type="InterPro" id="IPR029068">
    <property type="entry name" value="Glyas_Bleomycin-R_OHBP_Dase"/>
</dbReference>
<dbReference type="STRING" id="1297617.IB211_03250"/>
<dbReference type="InterPro" id="IPR025870">
    <property type="entry name" value="Glyoxalase-like_dom"/>
</dbReference>
<dbReference type="SUPFAM" id="SSF54593">
    <property type="entry name" value="Glyoxalase/Bleomycin resistance protein/Dihydroxybiphenyl dioxygenase"/>
    <property type="match status" value="1"/>
</dbReference>
<protein>
    <submittedName>
        <fullName evidence="2">Glyoxalase family protein</fullName>
    </submittedName>
</protein>
<reference evidence="2 3" key="1">
    <citation type="journal article" date="2015" name="Nat. Commun.">
        <title>Production of butyrate from lysine and the Amadori product fructoselysine by a human gut commensal.</title>
        <authorList>
            <person name="Bui T.P."/>
            <person name="Ritari J."/>
            <person name="Boeren S."/>
            <person name="de Waard P."/>
            <person name="Plugge C.M."/>
            <person name="de Vos W.M."/>
        </authorList>
    </citation>
    <scope>NUCLEOTIDE SEQUENCE [LARGE SCALE GENOMIC DNA]</scope>
    <source>
        <strain evidence="2 3">AF211</strain>
    </source>
</reference>
<keyword evidence="3" id="KW-1185">Reference proteome</keyword>
<dbReference type="Proteomes" id="UP000064844">
    <property type="component" value="Chromosome"/>
</dbReference>
<dbReference type="AlphaFoldDB" id="A0A0S2W8G6"/>
<feature type="domain" description="VOC" evidence="1">
    <location>
        <begin position="2"/>
        <end position="118"/>
    </location>
</feature>
<dbReference type="InterPro" id="IPR037523">
    <property type="entry name" value="VOC_core"/>
</dbReference>
<dbReference type="EMBL" id="CP011307">
    <property type="protein sequence ID" value="ALP95640.1"/>
    <property type="molecule type" value="Genomic_DNA"/>
</dbReference>
<dbReference type="KEGG" id="ibu:IB211_03250"/>
<organism evidence="2 3">
    <name type="scientific">Intestinimonas butyriciproducens</name>
    <dbReference type="NCBI Taxonomy" id="1297617"/>
    <lineage>
        <taxon>Bacteria</taxon>
        <taxon>Bacillati</taxon>
        <taxon>Bacillota</taxon>
        <taxon>Clostridia</taxon>
        <taxon>Eubacteriales</taxon>
        <taxon>Intestinimonas</taxon>
    </lineage>
</organism>
<proteinExistence type="predicted"/>
<dbReference type="Gene3D" id="3.10.180.10">
    <property type="entry name" value="2,3-Dihydroxybiphenyl 1,2-Dioxygenase, domain 1"/>
    <property type="match status" value="1"/>
</dbReference>
<dbReference type="RefSeq" id="WP_058118620.1">
    <property type="nucleotide sequence ID" value="NZ_CP011307.1"/>
</dbReference>
<gene>
    <name evidence="2" type="ORF">IB211_03250</name>
</gene>
<dbReference type="eggNOG" id="COG0346">
    <property type="taxonomic scope" value="Bacteria"/>
</dbReference>
<evidence type="ECO:0000313" key="2">
    <source>
        <dbReference type="EMBL" id="ALP95640.1"/>
    </source>
</evidence>
<evidence type="ECO:0000313" key="3">
    <source>
        <dbReference type="Proteomes" id="UP000064844"/>
    </source>
</evidence>
<reference evidence="3" key="2">
    <citation type="submission" date="2015-04" db="EMBL/GenBank/DDBJ databases">
        <title>A butyrogenic pathway from the amino acid lysine in a human gut commensal.</title>
        <authorList>
            <person name="de Vos W.M."/>
            <person name="Bui N.T.P."/>
            <person name="Plugge C.M."/>
            <person name="Ritari J."/>
        </authorList>
    </citation>
    <scope>NUCLEOTIDE SEQUENCE [LARGE SCALE GENOMIC DNA]</scope>
    <source>
        <strain evidence="3">AF211</strain>
    </source>
</reference>
<evidence type="ECO:0000259" key="1">
    <source>
        <dbReference type="PROSITE" id="PS51819"/>
    </source>
</evidence>